<dbReference type="InterPro" id="IPR021137">
    <property type="entry name" value="Ribosomal_bL35-like"/>
</dbReference>
<dbReference type="HAMAP" id="MF_00514">
    <property type="entry name" value="Ribosomal_bL35"/>
    <property type="match status" value="1"/>
</dbReference>
<comment type="similarity">
    <text evidence="1 4">Belongs to the bacterial ribosomal protein bL35 family.</text>
</comment>
<name>A0A1F4UTJ5_UNCKA</name>
<dbReference type="GO" id="GO:0005840">
    <property type="term" value="C:ribosome"/>
    <property type="evidence" value="ECO:0007669"/>
    <property type="project" value="UniProtKB-KW"/>
</dbReference>
<dbReference type="GO" id="GO:0003735">
    <property type="term" value="F:structural constituent of ribosome"/>
    <property type="evidence" value="ECO:0007669"/>
    <property type="project" value="InterPro"/>
</dbReference>
<evidence type="ECO:0000256" key="2">
    <source>
        <dbReference type="ARBA" id="ARBA00022980"/>
    </source>
</evidence>
<dbReference type="SUPFAM" id="SSF143034">
    <property type="entry name" value="L35p-like"/>
    <property type="match status" value="1"/>
</dbReference>
<organism evidence="5 6">
    <name type="scientific">candidate division WWE3 bacterium RBG_16_37_10</name>
    <dbReference type="NCBI Taxonomy" id="1802610"/>
    <lineage>
        <taxon>Bacteria</taxon>
        <taxon>Katanobacteria</taxon>
    </lineage>
</organism>
<dbReference type="Pfam" id="PF01632">
    <property type="entry name" value="Ribosomal_L35p"/>
    <property type="match status" value="1"/>
</dbReference>
<reference evidence="5 6" key="1">
    <citation type="journal article" date="2016" name="Nat. Commun.">
        <title>Thousands of microbial genomes shed light on interconnected biogeochemical processes in an aquifer system.</title>
        <authorList>
            <person name="Anantharaman K."/>
            <person name="Brown C.T."/>
            <person name="Hug L.A."/>
            <person name="Sharon I."/>
            <person name="Castelle C.J."/>
            <person name="Probst A.J."/>
            <person name="Thomas B.C."/>
            <person name="Singh A."/>
            <person name="Wilkins M.J."/>
            <person name="Karaoz U."/>
            <person name="Brodie E.L."/>
            <person name="Williams K.H."/>
            <person name="Hubbard S.S."/>
            <person name="Banfield J.F."/>
        </authorList>
    </citation>
    <scope>NUCLEOTIDE SEQUENCE [LARGE SCALE GENOMIC DNA]</scope>
</reference>
<sequence>MPKLKTKKTLIKRIKITKGGKILKKQNRNAHLKVKMSNSRKLRKKKVLTMHDKGHSKVFKKLLAKAGKRIL</sequence>
<evidence type="ECO:0000313" key="5">
    <source>
        <dbReference type="EMBL" id="OGC48275.1"/>
    </source>
</evidence>
<dbReference type="Gene3D" id="4.10.410.60">
    <property type="match status" value="1"/>
</dbReference>
<keyword evidence="2 4" id="KW-0689">Ribosomal protein</keyword>
<dbReference type="InterPro" id="IPR037229">
    <property type="entry name" value="Ribosomal_bL35_sf"/>
</dbReference>
<evidence type="ECO:0000256" key="1">
    <source>
        <dbReference type="ARBA" id="ARBA00006598"/>
    </source>
</evidence>
<evidence type="ECO:0000256" key="3">
    <source>
        <dbReference type="ARBA" id="ARBA00023274"/>
    </source>
</evidence>
<gene>
    <name evidence="4" type="primary">rpmI</name>
    <name evidence="5" type="ORF">A2W32_03605</name>
</gene>
<comment type="caution">
    <text evidence="5">The sequence shown here is derived from an EMBL/GenBank/DDBJ whole genome shotgun (WGS) entry which is preliminary data.</text>
</comment>
<protein>
    <recommendedName>
        <fullName evidence="4">Large ribosomal subunit protein bL35</fullName>
    </recommendedName>
</protein>
<dbReference type="AlphaFoldDB" id="A0A1F4UTJ5"/>
<dbReference type="STRING" id="1802610.A2W32_03605"/>
<evidence type="ECO:0000313" key="6">
    <source>
        <dbReference type="Proteomes" id="UP000177371"/>
    </source>
</evidence>
<keyword evidence="3 4" id="KW-0687">Ribonucleoprotein</keyword>
<evidence type="ECO:0000256" key="4">
    <source>
        <dbReference type="HAMAP-Rule" id="MF_00514"/>
    </source>
</evidence>
<dbReference type="Proteomes" id="UP000177371">
    <property type="component" value="Unassembled WGS sequence"/>
</dbReference>
<accession>A0A1F4UTJ5</accession>
<proteinExistence type="inferred from homology"/>
<dbReference type="EMBL" id="MEUT01000071">
    <property type="protein sequence ID" value="OGC48275.1"/>
    <property type="molecule type" value="Genomic_DNA"/>
</dbReference>
<dbReference type="InterPro" id="IPR001706">
    <property type="entry name" value="Ribosomal_bL35"/>
</dbReference>
<dbReference type="GO" id="GO:0006412">
    <property type="term" value="P:translation"/>
    <property type="evidence" value="ECO:0007669"/>
    <property type="project" value="UniProtKB-UniRule"/>
</dbReference>
<dbReference type="GO" id="GO:1990904">
    <property type="term" value="C:ribonucleoprotein complex"/>
    <property type="evidence" value="ECO:0007669"/>
    <property type="project" value="UniProtKB-KW"/>
</dbReference>